<dbReference type="Pfam" id="PF11754">
    <property type="entry name" value="Velvet"/>
    <property type="match status" value="2"/>
</dbReference>
<dbReference type="InterPro" id="IPR038491">
    <property type="entry name" value="Velvet_dom_sf"/>
</dbReference>
<feature type="domain" description="Velvet" evidence="6">
    <location>
        <begin position="5"/>
        <end position="181"/>
    </location>
</feature>
<reference evidence="7" key="2">
    <citation type="journal article" date="2022" name="Proc. Natl. Acad. Sci. U.S.A.">
        <title>Diploid-dominant life cycles characterize the early evolution of Fungi.</title>
        <authorList>
            <person name="Amses K.R."/>
            <person name="Simmons D.R."/>
            <person name="Longcore J.E."/>
            <person name="Mondo S.J."/>
            <person name="Seto K."/>
            <person name="Jeronimo G.H."/>
            <person name="Bonds A.E."/>
            <person name="Quandt C.A."/>
            <person name="Davis W.J."/>
            <person name="Chang Y."/>
            <person name="Federici B.A."/>
            <person name="Kuo A."/>
            <person name="LaButti K."/>
            <person name="Pangilinan J."/>
            <person name="Andreopoulos W."/>
            <person name="Tritt A."/>
            <person name="Riley R."/>
            <person name="Hundley H."/>
            <person name="Johnson J."/>
            <person name="Lipzen A."/>
            <person name="Barry K."/>
            <person name="Lang B.F."/>
            <person name="Cuomo C.A."/>
            <person name="Buchler N.E."/>
            <person name="Grigoriev I.V."/>
            <person name="Spatafora J.W."/>
            <person name="Stajich J.E."/>
            <person name="James T.Y."/>
        </authorList>
    </citation>
    <scope>NUCLEOTIDE SEQUENCE</scope>
    <source>
        <strain evidence="7">AG</strain>
    </source>
</reference>
<feature type="region of interest" description="Disordered" evidence="5">
    <location>
        <begin position="340"/>
        <end position="381"/>
    </location>
</feature>
<evidence type="ECO:0000259" key="6">
    <source>
        <dbReference type="PROSITE" id="PS51821"/>
    </source>
</evidence>
<evidence type="ECO:0000256" key="5">
    <source>
        <dbReference type="SAM" id="MobiDB-lite"/>
    </source>
</evidence>
<dbReference type="AlphaFoldDB" id="A0AAD5HIA1"/>
<keyword evidence="3" id="KW-0804">Transcription</keyword>
<feature type="region of interest" description="Disordered" evidence="5">
    <location>
        <begin position="285"/>
        <end position="312"/>
    </location>
</feature>
<dbReference type="PANTHER" id="PTHR33572">
    <property type="entry name" value="SPORE DEVELOPMENT REGULATOR VOSA"/>
    <property type="match status" value="1"/>
</dbReference>
<accession>A0AAD5HIA1</accession>
<sequence>MDNIHCSFTFKLIAKQQPKQSRMCGVGERFDRRPVDPPPIIQLVMSSKDGSKQSESLIFESPWLFMCATLLPEDDTGNNKFQLNTTLRSATGCMVSSLNQLKNLNNENGAFFVFPDISVRVEGKYRFRMTLFEIARDGVHCLNSIDTDPFTVYPAKKFPGMEESTSLSRLFAEQGLKIRIRKDVRTRRKPSRRRQLVENAVAQLETESHDLATSSEPNRSQEESLIRSNSPPDKRNQIIAAPLHTGGASTSHSSPTVTLPRNILDTHGMSLIPWQNADQKISLPPISANQSSNTSYISSHSYPSLHSPRSSNLPQQGFATARDENIVRYPVYDYPRIHPSTFDLHRPLPHPTRRRQDNHPTRDEMYPEAYGSTDRNLKRKK</sequence>
<evidence type="ECO:0000256" key="1">
    <source>
        <dbReference type="ARBA" id="ARBA00004123"/>
    </source>
</evidence>
<feature type="compositionally biased region" description="Basic and acidic residues" evidence="5">
    <location>
        <begin position="354"/>
        <end position="365"/>
    </location>
</feature>
<protein>
    <recommendedName>
        <fullName evidence="6">Velvet domain-containing protein</fullName>
    </recommendedName>
</protein>
<feature type="region of interest" description="Disordered" evidence="5">
    <location>
        <begin position="203"/>
        <end position="237"/>
    </location>
</feature>
<keyword evidence="4" id="KW-0539">Nucleus</keyword>
<dbReference type="PROSITE" id="PS51821">
    <property type="entry name" value="VELVET"/>
    <property type="match status" value="1"/>
</dbReference>
<evidence type="ECO:0000256" key="2">
    <source>
        <dbReference type="ARBA" id="ARBA00023015"/>
    </source>
</evidence>
<name>A0AAD5HIA1_UMBRA</name>
<evidence type="ECO:0000313" key="7">
    <source>
        <dbReference type="EMBL" id="KAI8583456.1"/>
    </source>
</evidence>
<keyword evidence="2" id="KW-0805">Transcription regulation</keyword>
<dbReference type="InterPro" id="IPR021740">
    <property type="entry name" value="Velvet"/>
</dbReference>
<evidence type="ECO:0000313" key="8">
    <source>
        <dbReference type="Proteomes" id="UP001206595"/>
    </source>
</evidence>
<organism evidence="7 8">
    <name type="scientific">Umbelopsis ramanniana AG</name>
    <dbReference type="NCBI Taxonomy" id="1314678"/>
    <lineage>
        <taxon>Eukaryota</taxon>
        <taxon>Fungi</taxon>
        <taxon>Fungi incertae sedis</taxon>
        <taxon>Mucoromycota</taxon>
        <taxon>Mucoromycotina</taxon>
        <taxon>Umbelopsidomycetes</taxon>
        <taxon>Umbelopsidales</taxon>
        <taxon>Umbelopsidaceae</taxon>
        <taxon>Umbelopsis</taxon>
    </lineage>
</organism>
<keyword evidence="8" id="KW-1185">Reference proteome</keyword>
<gene>
    <name evidence="7" type="ORF">K450DRAFT_223765</name>
</gene>
<dbReference type="RefSeq" id="XP_051448460.1">
    <property type="nucleotide sequence ID" value="XM_051586108.1"/>
</dbReference>
<evidence type="ECO:0000256" key="3">
    <source>
        <dbReference type="ARBA" id="ARBA00023163"/>
    </source>
</evidence>
<dbReference type="PANTHER" id="PTHR33572:SF18">
    <property type="entry name" value="SPORE DEVELOPMENT REGULATOR VOSA"/>
    <property type="match status" value="1"/>
</dbReference>
<proteinExistence type="predicted"/>
<dbReference type="Gene3D" id="2.60.40.3960">
    <property type="entry name" value="Velvet domain"/>
    <property type="match status" value="1"/>
</dbReference>
<evidence type="ECO:0000256" key="4">
    <source>
        <dbReference type="ARBA" id="ARBA00023242"/>
    </source>
</evidence>
<comment type="subcellular location">
    <subcellularLocation>
        <location evidence="1">Nucleus</location>
    </subcellularLocation>
</comment>
<comment type="caution">
    <text evidence="7">The sequence shown here is derived from an EMBL/GenBank/DDBJ whole genome shotgun (WGS) entry which is preliminary data.</text>
</comment>
<dbReference type="GO" id="GO:0005634">
    <property type="term" value="C:nucleus"/>
    <property type="evidence" value="ECO:0007669"/>
    <property type="project" value="UniProtKB-SubCell"/>
</dbReference>
<reference evidence="7" key="1">
    <citation type="submission" date="2021-06" db="EMBL/GenBank/DDBJ databases">
        <authorList>
            <consortium name="DOE Joint Genome Institute"/>
            <person name="Mondo S.J."/>
            <person name="Amses K.R."/>
            <person name="Simmons D.R."/>
            <person name="Longcore J.E."/>
            <person name="Seto K."/>
            <person name="Alves G.H."/>
            <person name="Bonds A.E."/>
            <person name="Quandt C.A."/>
            <person name="Davis W.J."/>
            <person name="Chang Y."/>
            <person name="Letcher P.M."/>
            <person name="Powell M.J."/>
            <person name="Kuo A."/>
            <person name="Labutti K."/>
            <person name="Pangilinan J."/>
            <person name="Andreopoulos W."/>
            <person name="Tritt A."/>
            <person name="Riley R."/>
            <person name="Hundley H."/>
            <person name="Johnson J."/>
            <person name="Lipzen A."/>
            <person name="Barry K."/>
            <person name="Berbee M.L."/>
            <person name="Buchler N.E."/>
            <person name="Grigoriev I.V."/>
            <person name="Spatafora J.W."/>
            <person name="Stajich J.E."/>
            <person name="James T.Y."/>
        </authorList>
    </citation>
    <scope>NUCLEOTIDE SEQUENCE</scope>
    <source>
        <strain evidence="7">AG</strain>
    </source>
</reference>
<dbReference type="InterPro" id="IPR037525">
    <property type="entry name" value="Velvet_dom"/>
</dbReference>
<feature type="compositionally biased region" description="Low complexity" evidence="5">
    <location>
        <begin position="287"/>
        <end position="311"/>
    </location>
</feature>
<dbReference type="GeneID" id="75911456"/>
<dbReference type="EMBL" id="MU620896">
    <property type="protein sequence ID" value="KAI8583456.1"/>
    <property type="molecule type" value="Genomic_DNA"/>
</dbReference>
<dbReference type="Proteomes" id="UP001206595">
    <property type="component" value="Unassembled WGS sequence"/>
</dbReference>